<dbReference type="EMBL" id="BQKI01000079">
    <property type="protein sequence ID" value="GJN27067.1"/>
    <property type="molecule type" value="Genomic_DNA"/>
</dbReference>
<feature type="region of interest" description="Disordered" evidence="1">
    <location>
        <begin position="203"/>
        <end position="290"/>
    </location>
</feature>
<feature type="region of interest" description="Disordered" evidence="1">
    <location>
        <begin position="447"/>
        <end position="469"/>
    </location>
</feature>
<feature type="compositionally biased region" description="Acidic residues" evidence="1">
    <location>
        <begin position="208"/>
        <end position="231"/>
    </location>
</feature>
<feature type="region of interest" description="Disordered" evidence="1">
    <location>
        <begin position="373"/>
        <end position="396"/>
    </location>
</feature>
<name>A0AAV5EXD6_ELECO</name>
<evidence type="ECO:0000256" key="1">
    <source>
        <dbReference type="SAM" id="MobiDB-lite"/>
    </source>
</evidence>
<dbReference type="AlphaFoldDB" id="A0AAV5EXD6"/>
<gene>
    <name evidence="2" type="primary">gb15051</name>
    <name evidence="2" type="ORF">PR202_gb15051</name>
</gene>
<reference evidence="2" key="1">
    <citation type="journal article" date="2018" name="DNA Res.">
        <title>Multiple hybrid de novo genome assembly of finger millet, an orphan allotetraploid crop.</title>
        <authorList>
            <person name="Hatakeyama M."/>
            <person name="Aluri S."/>
            <person name="Balachadran M.T."/>
            <person name="Sivarajan S.R."/>
            <person name="Patrignani A."/>
            <person name="Gruter S."/>
            <person name="Poveda L."/>
            <person name="Shimizu-Inatsugi R."/>
            <person name="Baeten J."/>
            <person name="Francoijs K.J."/>
            <person name="Nataraja K.N."/>
            <person name="Reddy Y.A.N."/>
            <person name="Phadnis S."/>
            <person name="Ravikumar R.L."/>
            <person name="Schlapbach R."/>
            <person name="Sreeman S.M."/>
            <person name="Shimizu K.K."/>
        </authorList>
    </citation>
    <scope>NUCLEOTIDE SEQUENCE</scope>
</reference>
<evidence type="ECO:0000313" key="2">
    <source>
        <dbReference type="EMBL" id="GJN27067.1"/>
    </source>
</evidence>
<proteinExistence type="predicted"/>
<organism evidence="2 3">
    <name type="scientific">Eleusine coracana subsp. coracana</name>
    <dbReference type="NCBI Taxonomy" id="191504"/>
    <lineage>
        <taxon>Eukaryota</taxon>
        <taxon>Viridiplantae</taxon>
        <taxon>Streptophyta</taxon>
        <taxon>Embryophyta</taxon>
        <taxon>Tracheophyta</taxon>
        <taxon>Spermatophyta</taxon>
        <taxon>Magnoliopsida</taxon>
        <taxon>Liliopsida</taxon>
        <taxon>Poales</taxon>
        <taxon>Poaceae</taxon>
        <taxon>PACMAD clade</taxon>
        <taxon>Chloridoideae</taxon>
        <taxon>Cynodonteae</taxon>
        <taxon>Eleusininae</taxon>
        <taxon>Eleusine</taxon>
    </lineage>
</organism>
<feature type="region of interest" description="Disordered" evidence="1">
    <location>
        <begin position="408"/>
        <end position="428"/>
    </location>
</feature>
<feature type="compositionally biased region" description="Low complexity" evidence="1">
    <location>
        <begin position="122"/>
        <end position="132"/>
    </location>
</feature>
<evidence type="ECO:0000313" key="3">
    <source>
        <dbReference type="Proteomes" id="UP001054889"/>
    </source>
</evidence>
<dbReference type="InterPro" id="IPR039300">
    <property type="entry name" value="JASON"/>
</dbReference>
<dbReference type="Proteomes" id="UP001054889">
    <property type="component" value="Unassembled WGS sequence"/>
</dbReference>
<keyword evidence="3" id="KW-1185">Reference proteome</keyword>
<reference evidence="2" key="2">
    <citation type="submission" date="2021-12" db="EMBL/GenBank/DDBJ databases">
        <title>Resequencing data analysis of finger millet.</title>
        <authorList>
            <person name="Hatakeyama M."/>
            <person name="Aluri S."/>
            <person name="Balachadran M.T."/>
            <person name="Sivarajan S.R."/>
            <person name="Poveda L."/>
            <person name="Shimizu-Inatsugi R."/>
            <person name="Schlapbach R."/>
            <person name="Sreeman S.M."/>
            <person name="Shimizu K.K."/>
        </authorList>
    </citation>
    <scope>NUCLEOTIDE SEQUENCE</scope>
</reference>
<accession>A0AAV5EXD6</accession>
<feature type="region of interest" description="Disordered" evidence="1">
    <location>
        <begin position="32"/>
        <end position="132"/>
    </location>
</feature>
<feature type="compositionally biased region" description="Polar residues" evidence="1">
    <location>
        <begin position="409"/>
        <end position="419"/>
    </location>
</feature>
<protein>
    <submittedName>
        <fullName evidence="2">Uncharacterized protein</fullName>
    </submittedName>
</protein>
<comment type="caution">
    <text evidence="2">The sequence shown here is derived from an EMBL/GenBank/DDBJ whole genome shotgun (WGS) entry which is preliminary data.</text>
</comment>
<feature type="compositionally biased region" description="Basic and acidic residues" evidence="1">
    <location>
        <begin position="44"/>
        <end position="59"/>
    </location>
</feature>
<feature type="compositionally biased region" description="Polar residues" evidence="1">
    <location>
        <begin position="447"/>
        <end position="462"/>
    </location>
</feature>
<dbReference type="PANTHER" id="PTHR33318">
    <property type="entry name" value="ASPARTYL/GLUTAMYL-TRNA(ASN/GLN) AMIDOTRANSFERASE SUBUNIT"/>
    <property type="match status" value="1"/>
</dbReference>
<dbReference type="GO" id="GO:0007142">
    <property type="term" value="P:male meiosis II"/>
    <property type="evidence" value="ECO:0007669"/>
    <property type="project" value="InterPro"/>
</dbReference>
<dbReference type="PANTHER" id="PTHR33318:SF4">
    <property type="entry name" value="OS04G0511700 PROTEIN"/>
    <property type="match status" value="1"/>
</dbReference>
<sequence length="490" mass="52660">MSVAADVVVREASPPLCGAKVSKSPLAVEVPDEAVRGAPPADAVAREREASPPLHEARASKPPSPAEVTEEVVGQSSDGPVKEALPPSPEAKASMAPPGVAVANDVVTSASPSKDLRESSEQEVPSVSSLLSDKLATQPDFPAKCSPMVVEPVCTQDSVECSPVVMEVVSTPDLELRKLSEHGSWGSGKKKVSFNMNVTTYENAAAPDQEEGYAEDEDAAFSEDSDDEDDYVDCKIDLLDEEEMSSEENKQESHESLFSLAMSNDQHNDDEVISPAPKSSDTSLEKESPLIKGNNLHCRSKYVRPVLNPVQNLSEWKEVKSLKTQQALSKRFDKENVSIMPDVDASQAKVGACNSSKKEVSVDASLSTWLASSDNSTVDKVRSKSPCSISSVSQDERSGVLAIDDLKKSSATLSPQRSPSHNREGAPILGTVGSYWSCMRQDNDYCSSTSGSGTNGIPNSTSKYREDKRVNWHSTPFNVRLDRALKKTSA</sequence>